<comment type="caution">
    <text evidence="1">The sequence shown here is derived from an EMBL/GenBank/DDBJ whole genome shotgun (WGS) entry which is preliminary data.</text>
</comment>
<protein>
    <recommendedName>
        <fullName evidence="3">Response regulatory domain-containing protein</fullName>
    </recommendedName>
</protein>
<proteinExistence type="predicted"/>
<evidence type="ECO:0000313" key="2">
    <source>
        <dbReference type="Proteomes" id="UP001158067"/>
    </source>
</evidence>
<accession>A0ABY1PPB7</accession>
<name>A0ABY1PPB7_9BACT</name>
<dbReference type="EMBL" id="FXUG01000001">
    <property type="protein sequence ID" value="SMP40591.1"/>
    <property type="molecule type" value="Genomic_DNA"/>
</dbReference>
<keyword evidence="2" id="KW-1185">Reference proteome</keyword>
<evidence type="ECO:0000313" key="1">
    <source>
        <dbReference type="EMBL" id="SMP40591.1"/>
    </source>
</evidence>
<dbReference type="Proteomes" id="UP001158067">
    <property type="component" value="Unassembled WGS sequence"/>
</dbReference>
<sequence length="319" mass="33789">MPGRSSVKPKLWWMKTKPSEPTCSTASPLPASQRSVAESRIRCGAALWIGETRHAELDPLWRACQESCDTIAVRASIAAAIAQPPRVEVSHVIVAQTNRHDARCQVIDTWIPGRDSNEHPVGRLTTVFPNAKLRVVHGALVSPSVLLPASSGLGGSRRQSSWIEAISAAEAVADLPNWLGSATAEVDNNEDAGGQGKPGVPATLIVVAANYCTAESIFDVIAAQARQAGLAVPAMIWSRTLVANPYRESATILWDDTIASAASVAQWRSRTAVAPGCHHVWMTGDATATQREAAIEGGVRAVVRKPGRLNALLEALAAA</sequence>
<evidence type="ECO:0008006" key="3">
    <source>
        <dbReference type="Google" id="ProtNLM"/>
    </source>
</evidence>
<reference evidence="1 2" key="1">
    <citation type="submission" date="2017-05" db="EMBL/GenBank/DDBJ databases">
        <authorList>
            <person name="Varghese N."/>
            <person name="Submissions S."/>
        </authorList>
    </citation>
    <scope>NUCLEOTIDE SEQUENCE [LARGE SCALE GENOMIC DNA]</scope>
    <source>
        <strain evidence="1 2">DSM 25457</strain>
    </source>
</reference>
<dbReference type="SUPFAM" id="SSF52172">
    <property type="entry name" value="CheY-like"/>
    <property type="match status" value="1"/>
</dbReference>
<organism evidence="1 2">
    <name type="scientific">Neorhodopirellula lusitana</name>
    <dbReference type="NCBI Taxonomy" id="445327"/>
    <lineage>
        <taxon>Bacteria</taxon>
        <taxon>Pseudomonadati</taxon>
        <taxon>Planctomycetota</taxon>
        <taxon>Planctomycetia</taxon>
        <taxon>Pirellulales</taxon>
        <taxon>Pirellulaceae</taxon>
        <taxon>Neorhodopirellula</taxon>
    </lineage>
</organism>
<gene>
    <name evidence="1" type="ORF">SAMN06265222_101477</name>
</gene>
<dbReference type="InterPro" id="IPR011006">
    <property type="entry name" value="CheY-like_superfamily"/>
</dbReference>